<evidence type="ECO:0000313" key="3">
    <source>
        <dbReference type="EMBL" id="VDM80972.1"/>
    </source>
</evidence>
<evidence type="ECO:0000256" key="2">
    <source>
        <dbReference type="SAM" id="SignalP"/>
    </source>
</evidence>
<keyword evidence="4" id="KW-1185">Reference proteome</keyword>
<feature type="compositionally biased region" description="Polar residues" evidence="1">
    <location>
        <begin position="103"/>
        <end position="113"/>
    </location>
</feature>
<name>A0A3P7LPC3_STRVU</name>
<feature type="region of interest" description="Disordered" evidence="1">
    <location>
        <begin position="19"/>
        <end position="71"/>
    </location>
</feature>
<organism evidence="3 4">
    <name type="scientific">Strongylus vulgaris</name>
    <name type="common">Blood worm</name>
    <dbReference type="NCBI Taxonomy" id="40348"/>
    <lineage>
        <taxon>Eukaryota</taxon>
        <taxon>Metazoa</taxon>
        <taxon>Ecdysozoa</taxon>
        <taxon>Nematoda</taxon>
        <taxon>Chromadorea</taxon>
        <taxon>Rhabditida</taxon>
        <taxon>Rhabditina</taxon>
        <taxon>Rhabditomorpha</taxon>
        <taxon>Strongyloidea</taxon>
        <taxon>Strongylidae</taxon>
        <taxon>Strongylus</taxon>
    </lineage>
</organism>
<feature type="compositionally biased region" description="Basic and acidic residues" evidence="1">
    <location>
        <begin position="22"/>
        <end position="32"/>
    </location>
</feature>
<evidence type="ECO:0000256" key="1">
    <source>
        <dbReference type="SAM" id="MobiDB-lite"/>
    </source>
</evidence>
<feature type="region of interest" description="Disordered" evidence="1">
    <location>
        <begin position="90"/>
        <end position="113"/>
    </location>
</feature>
<feature type="compositionally biased region" description="Basic residues" evidence="1">
    <location>
        <begin position="33"/>
        <end position="50"/>
    </location>
</feature>
<feature type="signal peptide" evidence="2">
    <location>
        <begin position="1"/>
        <end position="17"/>
    </location>
</feature>
<reference evidence="3 4" key="1">
    <citation type="submission" date="2018-11" db="EMBL/GenBank/DDBJ databases">
        <authorList>
            <consortium name="Pathogen Informatics"/>
        </authorList>
    </citation>
    <scope>NUCLEOTIDE SEQUENCE [LARGE SCALE GENOMIC DNA]</scope>
</reference>
<feature type="chain" id="PRO_5018030614" evidence="2">
    <location>
        <begin position="18"/>
        <end position="149"/>
    </location>
</feature>
<evidence type="ECO:0000313" key="4">
    <source>
        <dbReference type="Proteomes" id="UP000270094"/>
    </source>
</evidence>
<protein>
    <submittedName>
        <fullName evidence="3">Uncharacterized protein</fullName>
    </submittedName>
</protein>
<dbReference type="AlphaFoldDB" id="A0A3P7LPC3"/>
<gene>
    <name evidence="3" type="ORF">SVUK_LOCUS15970</name>
</gene>
<accession>A0A3P7LPC3</accession>
<proteinExistence type="predicted"/>
<dbReference type="Proteomes" id="UP000270094">
    <property type="component" value="Unassembled WGS sequence"/>
</dbReference>
<keyword evidence="2" id="KW-0732">Signal</keyword>
<dbReference type="EMBL" id="UYYB01110931">
    <property type="protein sequence ID" value="VDM80972.1"/>
    <property type="molecule type" value="Genomic_DNA"/>
</dbReference>
<sequence length="149" mass="15975">MRFTTLLVVAFAAIAFAKPHPRKDSSSEEDRKHKGPYKHHGHHHHRRTIRSRPTTPQSVTTSAMPEEGTELPAITTIAADKVVTDTPVVPSTKESIITPAEPQPSTDLPDITSSPADVAVSDAVTARVTAGQMAITIGDFDIPIEGVLP</sequence>